<protein>
    <submittedName>
        <fullName evidence="1">Uncharacterized protein</fullName>
    </submittedName>
</protein>
<proteinExistence type="predicted"/>
<evidence type="ECO:0000313" key="2">
    <source>
        <dbReference type="Proteomes" id="UP000030104"/>
    </source>
</evidence>
<dbReference type="OrthoDB" id="5071263at2759"/>
<organism evidence="1 2">
    <name type="scientific">Penicillium italicum</name>
    <name type="common">Blue mold</name>
    <dbReference type="NCBI Taxonomy" id="40296"/>
    <lineage>
        <taxon>Eukaryota</taxon>
        <taxon>Fungi</taxon>
        <taxon>Dikarya</taxon>
        <taxon>Ascomycota</taxon>
        <taxon>Pezizomycotina</taxon>
        <taxon>Eurotiomycetes</taxon>
        <taxon>Eurotiomycetidae</taxon>
        <taxon>Eurotiales</taxon>
        <taxon>Aspergillaceae</taxon>
        <taxon>Penicillium</taxon>
    </lineage>
</organism>
<dbReference type="HOGENOM" id="CLU_177978_0_0_1"/>
<dbReference type="OMA" id="NGRKVCH"/>
<dbReference type="EMBL" id="JQGA01000899">
    <property type="protein sequence ID" value="KGO72160.1"/>
    <property type="molecule type" value="Genomic_DNA"/>
</dbReference>
<gene>
    <name evidence="1" type="ORF">PITC_075980</name>
</gene>
<dbReference type="AlphaFoldDB" id="A0A0A2L6D5"/>
<evidence type="ECO:0000313" key="1">
    <source>
        <dbReference type="EMBL" id="KGO72160.1"/>
    </source>
</evidence>
<keyword evidence="2" id="KW-1185">Reference proteome</keyword>
<comment type="caution">
    <text evidence="1">The sequence shown here is derived from an EMBL/GenBank/DDBJ whole genome shotgun (WGS) entry which is preliminary data.</text>
</comment>
<dbReference type="PhylomeDB" id="A0A0A2L6D5"/>
<dbReference type="Proteomes" id="UP000030104">
    <property type="component" value="Unassembled WGS sequence"/>
</dbReference>
<reference evidence="1 2" key="1">
    <citation type="journal article" date="2015" name="Mol. Plant Microbe Interact.">
        <title>Genome, transcriptome, and functional analyses of Penicillium expansum provide new insights into secondary metabolism and pathogenicity.</title>
        <authorList>
            <person name="Ballester A.R."/>
            <person name="Marcet-Houben M."/>
            <person name="Levin E."/>
            <person name="Sela N."/>
            <person name="Selma-Lazaro C."/>
            <person name="Carmona L."/>
            <person name="Wisniewski M."/>
            <person name="Droby S."/>
            <person name="Gonzalez-Candelas L."/>
            <person name="Gabaldon T."/>
        </authorList>
    </citation>
    <scope>NUCLEOTIDE SEQUENCE [LARGE SCALE GENOMIC DNA]</scope>
    <source>
        <strain evidence="1 2">PHI-1</strain>
    </source>
</reference>
<accession>A0A0A2L6D5</accession>
<sequence>MSRFFSTSARALLQWAGFDRYKLPEKWRVAIERFTGPGGGAEARLGKLKRVDIKYRDDNPVHQSHFNRDDKEWVISAEISGENGRKVCHIYDDGSGTTKKGEARR</sequence>
<name>A0A0A2L6D5_PENIT</name>